<keyword evidence="2" id="KW-1185">Reference proteome</keyword>
<protein>
    <submittedName>
        <fullName evidence="1">Uncharacterized protein</fullName>
    </submittedName>
</protein>
<accession>A0ACB7PP27</accession>
<reference evidence="1 2" key="1">
    <citation type="journal article" date="2021" name="Nat. Commun.">
        <title>Genetic determinants of endophytism in the Arabidopsis root mycobiome.</title>
        <authorList>
            <person name="Mesny F."/>
            <person name="Miyauchi S."/>
            <person name="Thiergart T."/>
            <person name="Pickel B."/>
            <person name="Atanasova L."/>
            <person name="Karlsson M."/>
            <person name="Huettel B."/>
            <person name="Barry K.W."/>
            <person name="Haridas S."/>
            <person name="Chen C."/>
            <person name="Bauer D."/>
            <person name="Andreopoulos W."/>
            <person name="Pangilinan J."/>
            <person name="LaButti K."/>
            <person name="Riley R."/>
            <person name="Lipzen A."/>
            <person name="Clum A."/>
            <person name="Drula E."/>
            <person name="Henrissat B."/>
            <person name="Kohler A."/>
            <person name="Grigoriev I.V."/>
            <person name="Martin F.M."/>
            <person name="Hacquard S."/>
        </authorList>
    </citation>
    <scope>NUCLEOTIDE SEQUENCE [LARGE SCALE GENOMIC DNA]</scope>
    <source>
        <strain evidence="1 2">MPI-SDFR-AT-0079</strain>
    </source>
</reference>
<dbReference type="Proteomes" id="UP000724584">
    <property type="component" value="Unassembled WGS sequence"/>
</dbReference>
<evidence type="ECO:0000313" key="1">
    <source>
        <dbReference type="EMBL" id="KAH6641799.1"/>
    </source>
</evidence>
<gene>
    <name evidence="1" type="ORF">F5144DRAFT_148475</name>
</gene>
<dbReference type="EMBL" id="JAGIZQ010000002">
    <property type="protein sequence ID" value="KAH6641799.1"/>
    <property type="molecule type" value="Genomic_DNA"/>
</dbReference>
<evidence type="ECO:0000313" key="2">
    <source>
        <dbReference type="Proteomes" id="UP000724584"/>
    </source>
</evidence>
<comment type="caution">
    <text evidence="1">The sequence shown here is derived from an EMBL/GenBank/DDBJ whole genome shotgun (WGS) entry which is preliminary data.</text>
</comment>
<proteinExistence type="predicted"/>
<sequence>MVQQASHQRPVQNSEVYVLRQVPPFPPLSPPSPITPAEDFDDAPIDARSLTQPDITVCAKKLAIEERLSRAVHVIATETTALQHLTNLYSSDRCARDGFTRAVETITARHGNSGKLVVIGVGKSGHIAKKLVATFNSFAITAVFLHPTEALHGDLGQISRHDTLLMITFSGKTPELLTLLPHLDKSLPLILLTSHIRPETCDLVRHRPDTILLPAPVHEAETASFGVAAPTTSTTVALVVGDALAVVVSRELYPSVSSVFSRNHPGGAIGAAFHQQQQKQQPPPPAVQPPQPPIPTINLPPTVRTLMIPLDTISTLSPSPSHNTPLTGLDVLRTGYASPSGWVWVNAPSATTNNTTTSTNSHGGGGVVSPRRIRRMDATDLASPLDKPGWLVTPRRAFVAVAAESTVLAAKKWVDGLSKDRDTGSESGLFKDETIVAVMEKGECIGLLEAGTLFEET</sequence>
<name>A0ACB7PP27_9PEZI</name>
<organism evidence="1 2">
    <name type="scientific">Chaetomium tenue</name>
    <dbReference type="NCBI Taxonomy" id="1854479"/>
    <lineage>
        <taxon>Eukaryota</taxon>
        <taxon>Fungi</taxon>
        <taxon>Dikarya</taxon>
        <taxon>Ascomycota</taxon>
        <taxon>Pezizomycotina</taxon>
        <taxon>Sordariomycetes</taxon>
        <taxon>Sordariomycetidae</taxon>
        <taxon>Sordariales</taxon>
        <taxon>Chaetomiaceae</taxon>
        <taxon>Chaetomium</taxon>
    </lineage>
</organism>